<keyword evidence="2" id="KW-1185">Reference proteome</keyword>
<dbReference type="EMBL" id="CAJVPW010003301">
    <property type="protein sequence ID" value="CAG8522198.1"/>
    <property type="molecule type" value="Genomic_DNA"/>
</dbReference>
<evidence type="ECO:0000313" key="2">
    <source>
        <dbReference type="Proteomes" id="UP000789366"/>
    </source>
</evidence>
<comment type="caution">
    <text evidence="1">The sequence shown here is derived from an EMBL/GenBank/DDBJ whole genome shotgun (WGS) entry which is preliminary data.</text>
</comment>
<evidence type="ECO:0000313" key="1">
    <source>
        <dbReference type="EMBL" id="CAG8522198.1"/>
    </source>
</evidence>
<proteinExistence type="predicted"/>
<gene>
    <name evidence="1" type="ORF">SPELUC_LOCUS3986</name>
</gene>
<reference evidence="1" key="1">
    <citation type="submission" date="2021-06" db="EMBL/GenBank/DDBJ databases">
        <authorList>
            <person name="Kallberg Y."/>
            <person name="Tangrot J."/>
            <person name="Rosling A."/>
        </authorList>
    </citation>
    <scope>NUCLEOTIDE SEQUENCE</scope>
    <source>
        <strain evidence="1">28 12/20/2015</strain>
    </source>
</reference>
<protein>
    <submittedName>
        <fullName evidence="1">14904_t:CDS:1</fullName>
    </submittedName>
</protein>
<accession>A0ACA9LCW2</accession>
<dbReference type="Proteomes" id="UP000789366">
    <property type="component" value="Unassembled WGS sequence"/>
</dbReference>
<name>A0ACA9LCW2_9GLOM</name>
<sequence>HYLDIVEPDRHSKKTLFNEIKQKNIESIPVSNILDASNLFSNNGLTFMEQIQILTKVLYKH</sequence>
<organism evidence="1 2">
    <name type="scientific">Cetraspora pellucida</name>
    <dbReference type="NCBI Taxonomy" id="1433469"/>
    <lineage>
        <taxon>Eukaryota</taxon>
        <taxon>Fungi</taxon>
        <taxon>Fungi incertae sedis</taxon>
        <taxon>Mucoromycota</taxon>
        <taxon>Glomeromycotina</taxon>
        <taxon>Glomeromycetes</taxon>
        <taxon>Diversisporales</taxon>
        <taxon>Gigasporaceae</taxon>
        <taxon>Cetraspora</taxon>
    </lineage>
</organism>
<feature type="non-terminal residue" evidence="1">
    <location>
        <position position="1"/>
    </location>
</feature>